<feature type="region of interest" description="Disordered" evidence="1">
    <location>
        <begin position="964"/>
        <end position="986"/>
    </location>
</feature>
<dbReference type="HOGENOM" id="CLU_302504_0_0_1"/>
<evidence type="ECO:0000313" key="3">
    <source>
        <dbReference type="Proteomes" id="UP000054097"/>
    </source>
</evidence>
<organism evidence="2 3">
    <name type="scientific">Serendipita vermifera MAFF 305830</name>
    <dbReference type="NCBI Taxonomy" id="933852"/>
    <lineage>
        <taxon>Eukaryota</taxon>
        <taxon>Fungi</taxon>
        <taxon>Dikarya</taxon>
        <taxon>Basidiomycota</taxon>
        <taxon>Agaricomycotina</taxon>
        <taxon>Agaricomycetes</taxon>
        <taxon>Sebacinales</taxon>
        <taxon>Serendipitaceae</taxon>
        <taxon>Serendipita</taxon>
    </lineage>
</organism>
<protein>
    <submittedName>
        <fullName evidence="2">Uncharacterized protein</fullName>
    </submittedName>
</protein>
<name>A0A0C2W3V3_SERVB</name>
<reference evidence="3" key="2">
    <citation type="submission" date="2015-01" db="EMBL/GenBank/DDBJ databases">
        <title>Evolutionary Origins and Diversification of the Mycorrhizal Mutualists.</title>
        <authorList>
            <consortium name="DOE Joint Genome Institute"/>
            <consortium name="Mycorrhizal Genomics Consortium"/>
            <person name="Kohler A."/>
            <person name="Kuo A."/>
            <person name="Nagy L.G."/>
            <person name="Floudas D."/>
            <person name="Copeland A."/>
            <person name="Barry K.W."/>
            <person name="Cichocki N."/>
            <person name="Veneault-Fourrey C."/>
            <person name="LaButti K."/>
            <person name="Lindquist E.A."/>
            <person name="Lipzen A."/>
            <person name="Lundell T."/>
            <person name="Morin E."/>
            <person name="Murat C."/>
            <person name="Riley R."/>
            <person name="Ohm R."/>
            <person name="Sun H."/>
            <person name="Tunlid A."/>
            <person name="Henrissat B."/>
            <person name="Grigoriev I.V."/>
            <person name="Hibbett D.S."/>
            <person name="Martin F."/>
        </authorList>
    </citation>
    <scope>NUCLEOTIDE SEQUENCE [LARGE SCALE GENOMIC DNA]</scope>
    <source>
        <strain evidence="3">MAFF 305830</strain>
    </source>
</reference>
<gene>
    <name evidence="2" type="ORF">M408DRAFT_305135</name>
</gene>
<dbReference type="AlphaFoldDB" id="A0A0C2W3V3"/>
<evidence type="ECO:0000256" key="1">
    <source>
        <dbReference type="SAM" id="MobiDB-lite"/>
    </source>
</evidence>
<feature type="compositionally biased region" description="Basic and acidic residues" evidence="1">
    <location>
        <begin position="975"/>
        <end position="986"/>
    </location>
</feature>
<evidence type="ECO:0000313" key="2">
    <source>
        <dbReference type="EMBL" id="KIM21123.1"/>
    </source>
</evidence>
<dbReference type="Proteomes" id="UP000054097">
    <property type="component" value="Unassembled WGS sequence"/>
</dbReference>
<feature type="region of interest" description="Disordered" evidence="1">
    <location>
        <begin position="1"/>
        <end position="28"/>
    </location>
</feature>
<dbReference type="EMBL" id="KN824392">
    <property type="protein sequence ID" value="KIM21123.1"/>
    <property type="molecule type" value="Genomic_DNA"/>
</dbReference>
<accession>A0A0C2W3V3</accession>
<reference evidence="2 3" key="1">
    <citation type="submission" date="2014-04" db="EMBL/GenBank/DDBJ databases">
        <authorList>
            <consortium name="DOE Joint Genome Institute"/>
            <person name="Kuo A."/>
            <person name="Zuccaro A."/>
            <person name="Kohler A."/>
            <person name="Nagy L.G."/>
            <person name="Floudas D."/>
            <person name="Copeland A."/>
            <person name="Barry K.W."/>
            <person name="Cichocki N."/>
            <person name="Veneault-Fourrey C."/>
            <person name="LaButti K."/>
            <person name="Lindquist E.A."/>
            <person name="Lipzen A."/>
            <person name="Lundell T."/>
            <person name="Morin E."/>
            <person name="Murat C."/>
            <person name="Sun H."/>
            <person name="Tunlid A."/>
            <person name="Henrissat B."/>
            <person name="Grigoriev I.V."/>
            <person name="Hibbett D.S."/>
            <person name="Martin F."/>
            <person name="Nordberg H.P."/>
            <person name="Cantor M.N."/>
            <person name="Hua S.X."/>
        </authorList>
    </citation>
    <scope>NUCLEOTIDE SEQUENCE [LARGE SCALE GENOMIC DNA]</scope>
    <source>
        <strain evidence="2 3">MAFF 305830</strain>
    </source>
</reference>
<sequence>MLPDKTSARTTPFHGLGSIIRETSDSNSIPKSGVVEFGAVEASAMPRPDDDQVALDASEHTQLSNLNQGLEQEYAQLPRTLQRLAYTISGGGTVLVNSARPPPTTAPHSITTLTLGEYHISASSANRTILSRPSQSFPPTISVGQDASSGSLSTCSRMDPTLQVHYDPTPTGHTAVPSILSPATQILHQAPPENQMPQLESLHISHLPDLGEYSFRASVECGSPHGGGTSGASHMQRARGKYTTGANLSTSSSGIQYRNARTTALIQPPPPFARHSGYIHGGNTKVWATVGSMEGRALGGPLGPSLSPLNFRGSIGLIRGIGALNLADEEGKPLQTNDAQKLRILVTAATWAIWKARNAKSIGNQQTSRSLASQTLTEMLKDLTKKICGRIANRGDKISSKQRRALKLWTEISAALEDFSDSSALLPSYSASAFPDPEIGTISNVGYIGLARGTTPLDNMPIRAPYVSANQAMRQSTQTDAYENILQPQGPFLVQNIPPSSSTTTINHGRGHGSLSFSMGWLPSSATGPFALPLRMGPGTDILPHTSWEESQFDLQQQLNSSNESRHSSNLLGSEMWQPYIPTDDFRFPAVTNPRLNPSLAIEVPRKTCAHENIVQPKPSFSLQDVPLRSFATNMNCDGSHGGSPFLSGYMPVPEISGLRPSDISLGTDPAPDTLPRTSCEKSHFDLQQQLELPKGNWHSNSPLNSKIWEPHSLTDDLPLSVSLDALLHPSLGIQAPEHGYTQATSNYCLCGNLSDCRADESYTGEFRAHKSHEAPCTCVISRTSLSPMCQYFAAGEPSREPPTASNCTENTPPFSVDVVGSNVGASCSTRYSSRDESSISAPPETTSRAGLVLKNAARTRHSKPSLFVMWRVQDDTRQGNHLHQVSSWPQAIRLWRLIVQLSFLPKKVSPPPTSDEEVRMRLSRLALPFSCSQAMPQFEVNWIAIGNRCTRISHSQGIITQAMGAEKRKKNERKMKTDRFERFDN</sequence>
<keyword evidence="3" id="KW-1185">Reference proteome</keyword>
<proteinExistence type="predicted"/>
<feature type="region of interest" description="Disordered" evidence="1">
    <location>
        <begin position="129"/>
        <end position="156"/>
    </location>
</feature>